<feature type="coiled-coil region" evidence="1">
    <location>
        <begin position="57"/>
        <end position="84"/>
    </location>
</feature>
<dbReference type="EMBL" id="MW142044">
    <property type="protein sequence ID" value="QRZ21127.1"/>
    <property type="molecule type" value="Genomic_DNA"/>
</dbReference>
<evidence type="ECO:0000256" key="2">
    <source>
        <dbReference type="SAM" id="MobiDB-lite"/>
    </source>
</evidence>
<evidence type="ECO:0000313" key="3">
    <source>
        <dbReference type="EMBL" id="QRZ21127.1"/>
    </source>
</evidence>
<reference evidence="3" key="1">
    <citation type="submission" date="2020-10" db="EMBL/GenBank/DDBJ databases">
        <authorList>
            <person name="Taniwaki S.A."/>
            <person name="Cruz T.F."/>
            <person name="Silva S.O.S."/>
            <person name="Richtzenhain L.J."/>
            <person name="Araujo J.P. Jr."/>
            <person name="Brandao P.E."/>
        </authorList>
    </citation>
    <scope>NUCLEOTIDE SEQUENCE</scope>
    <source>
        <strain evidence="3">32A</strain>
        <strain evidence="4">32B</strain>
    </source>
</reference>
<evidence type="ECO:0000313" key="4">
    <source>
        <dbReference type="EMBL" id="QRZ21133.1"/>
    </source>
</evidence>
<keyword evidence="1" id="KW-0175">Coiled coil</keyword>
<feature type="compositionally biased region" description="Acidic residues" evidence="2">
    <location>
        <begin position="120"/>
        <end position="129"/>
    </location>
</feature>
<dbReference type="EMBL" id="MW142045">
    <property type="protein sequence ID" value="QRZ21133.1"/>
    <property type="molecule type" value="Genomic_DNA"/>
</dbReference>
<dbReference type="InterPro" id="IPR018582">
    <property type="entry name" value="Envelope_glycop_lentivirus"/>
</dbReference>
<accession>A0A895HRB8</accession>
<sequence length="152" mass="17833">MAEGGFSQNQQWIGPEEAEELLDYDVAVQMNEEGPLVPGINPFRVPGITPQEKDDYCKILQSKLQELKNEVKEVKLEEGNAGKRKRQRRRRKKKAFKKMMLTLETRFKMLFGTPSATEDNVVEAEEEPPEKEKRVDWEDYWDPEEIEKMLMD</sequence>
<protein>
    <submittedName>
        <fullName evidence="3">Rev protein</fullName>
    </submittedName>
</protein>
<evidence type="ECO:0000256" key="1">
    <source>
        <dbReference type="SAM" id="Coils"/>
    </source>
</evidence>
<organism evidence="3">
    <name type="scientific">Feline immunodeficiency virus</name>
    <dbReference type="NCBI Taxonomy" id="11673"/>
    <lineage>
        <taxon>Viruses</taxon>
        <taxon>Riboviria</taxon>
        <taxon>Pararnavirae</taxon>
        <taxon>Artverviricota</taxon>
        <taxon>Revtraviricetes</taxon>
        <taxon>Ortervirales</taxon>
        <taxon>Retroviridae</taxon>
        <taxon>Orthoretrovirinae</taxon>
        <taxon>Lentivirus</taxon>
        <taxon>Lentivirus felimdef</taxon>
    </lineage>
</organism>
<gene>
    <name evidence="3" type="primary">rev</name>
</gene>
<feature type="region of interest" description="Disordered" evidence="2">
    <location>
        <begin position="114"/>
        <end position="138"/>
    </location>
</feature>
<name>A0A895HRB8_9RETR</name>
<dbReference type="Pfam" id="PF09590">
    <property type="entry name" value="Env-gp36"/>
    <property type="match status" value="1"/>
</dbReference>
<proteinExistence type="predicted"/>